<dbReference type="PANTHER" id="PTHR47978">
    <property type="match status" value="1"/>
</dbReference>
<dbReference type="InterPro" id="IPR005225">
    <property type="entry name" value="Small_GTP-bd"/>
</dbReference>
<proteinExistence type="predicted"/>
<organism evidence="4 5">
    <name type="scientific">Perkinsus olseni</name>
    <name type="common">Perkinsus atlanticus</name>
    <dbReference type="NCBI Taxonomy" id="32597"/>
    <lineage>
        <taxon>Eukaryota</taxon>
        <taxon>Sar</taxon>
        <taxon>Alveolata</taxon>
        <taxon>Perkinsozoa</taxon>
        <taxon>Perkinsea</taxon>
        <taxon>Perkinsida</taxon>
        <taxon>Perkinsidae</taxon>
        <taxon>Perkinsus</taxon>
    </lineage>
</organism>
<dbReference type="InterPro" id="IPR001806">
    <property type="entry name" value="Small_GTPase"/>
</dbReference>
<sequence length="290" mass="31788">MSSRKYPTCVLRVRMRVLTLSLLALANRRSANSPMADGKSGVAKLAMPTPCWDARVSPSHSSLIVFRMDSEGQSAPVQIAQPTVLHHKLVLLGDASVGKSCIVVRFARGEFYEYQEPTIGAAFMTQTVSPFPDSPVQIKFEIWDTAGQERYRSLAPMYYRGAAAAVVVYDITSRESFEGAKRWVNELRSSHNPDVVIAFCGNKSDLAVEREVPTQRGAEYAQENNLLFVETSAKTGENVHHIFVEIAKLLPHEQEQDAMKAGAFSVNRNRPGGGAQGQPGRGWCGGCGSR</sequence>
<gene>
    <name evidence="4" type="primary">RAB5_2</name>
    <name evidence="4" type="ORF">FOZ62_031902</name>
</gene>
<dbReference type="Gene3D" id="3.40.50.300">
    <property type="entry name" value="P-loop containing nucleotide triphosphate hydrolases"/>
    <property type="match status" value="1"/>
</dbReference>
<protein>
    <submittedName>
        <fullName evidence="4">Ras- protein Rab-5</fullName>
    </submittedName>
</protein>
<dbReference type="FunFam" id="3.40.50.300:FF:000851">
    <property type="entry name" value="Ras-related small GTP-binding family protein"/>
    <property type="match status" value="1"/>
</dbReference>
<feature type="signal peptide" evidence="3">
    <location>
        <begin position="1"/>
        <end position="31"/>
    </location>
</feature>
<dbReference type="GO" id="GO:0005525">
    <property type="term" value="F:GTP binding"/>
    <property type="evidence" value="ECO:0007669"/>
    <property type="project" value="InterPro"/>
</dbReference>
<evidence type="ECO:0000256" key="1">
    <source>
        <dbReference type="ARBA" id="ARBA00022741"/>
    </source>
</evidence>
<feature type="chain" id="PRO_5029449010" evidence="3">
    <location>
        <begin position="32"/>
        <end position="290"/>
    </location>
</feature>
<dbReference type="PROSITE" id="PS51420">
    <property type="entry name" value="RHO"/>
    <property type="match status" value="1"/>
</dbReference>
<dbReference type="SMART" id="SM00174">
    <property type="entry name" value="RHO"/>
    <property type="match status" value="1"/>
</dbReference>
<dbReference type="CDD" id="cd01860">
    <property type="entry name" value="Rab5_related"/>
    <property type="match status" value="1"/>
</dbReference>
<dbReference type="SMART" id="SM00175">
    <property type="entry name" value="RAB"/>
    <property type="match status" value="1"/>
</dbReference>
<dbReference type="Pfam" id="PF00071">
    <property type="entry name" value="Ras"/>
    <property type="match status" value="1"/>
</dbReference>
<dbReference type="NCBIfam" id="TIGR00231">
    <property type="entry name" value="small_GTP"/>
    <property type="match status" value="1"/>
</dbReference>
<dbReference type="EMBL" id="JABANM010012175">
    <property type="protein sequence ID" value="KAF4736456.1"/>
    <property type="molecule type" value="Genomic_DNA"/>
</dbReference>
<dbReference type="GO" id="GO:0003924">
    <property type="term" value="F:GTPase activity"/>
    <property type="evidence" value="ECO:0007669"/>
    <property type="project" value="InterPro"/>
</dbReference>
<evidence type="ECO:0000256" key="3">
    <source>
        <dbReference type="SAM" id="SignalP"/>
    </source>
</evidence>
<dbReference type="SMART" id="SM00173">
    <property type="entry name" value="RAS"/>
    <property type="match status" value="1"/>
</dbReference>
<reference evidence="4 5" key="1">
    <citation type="submission" date="2020-04" db="EMBL/GenBank/DDBJ databases">
        <title>Perkinsus olseni comparative genomics.</title>
        <authorList>
            <person name="Bogema D.R."/>
        </authorList>
    </citation>
    <scope>NUCLEOTIDE SEQUENCE [LARGE SCALE GENOMIC DNA]</scope>
    <source>
        <strain evidence="4">ATCC PRA-205</strain>
    </source>
</reference>
<feature type="compositionally biased region" description="Gly residues" evidence="2">
    <location>
        <begin position="271"/>
        <end position="290"/>
    </location>
</feature>
<dbReference type="Proteomes" id="UP000574390">
    <property type="component" value="Unassembled WGS sequence"/>
</dbReference>
<keyword evidence="3" id="KW-0732">Signal</keyword>
<comment type="caution">
    <text evidence="4">The sequence shown here is derived from an EMBL/GenBank/DDBJ whole genome shotgun (WGS) entry which is preliminary data.</text>
</comment>
<accession>A0A7J6SWC1</accession>
<evidence type="ECO:0000313" key="5">
    <source>
        <dbReference type="Proteomes" id="UP000574390"/>
    </source>
</evidence>
<dbReference type="AlphaFoldDB" id="A0A7J6SWC1"/>
<dbReference type="InterPro" id="IPR027417">
    <property type="entry name" value="P-loop_NTPase"/>
</dbReference>
<keyword evidence="1" id="KW-0547">Nucleotide-binding</keyword>
<dbReference type="PROSITE" id="PS51419">
    <property type="entry name" value="RAB"/>
    <property type="match status" value="1"/>
</dbReference>
<dbReference type="SMART" id="SM00176">
    <property type="entry name" value="RAN"/>
    <property type="match status" value="1"/>
</dbReference>
<name>A0A7J6SWC1_PEROL</name>
<dbReference type="PROSITE" id="PS51421">
    <property type="entry name" value="RAS"/>
    <property type="match status" value="1"/>
</dbReference>
<evidence type="ECO:0000256" key="2">
    <source>
        <dbReference type="SAM" id="MobiDB-lite"/>
    </source>
</evidence>
<feature type="region of interest" description="Disordered" evidence="2">
    <location>
        <begin position="268"/>
        <end position="290"/>
    </location>
</feature>
<dbReference type="SUPFAM" id="SSF52540">
    <property type="entry name" value="P-loop containing nucleoside triphosphate hydrolases"/>
    <property type="match status" value="1"/>
</dbReference>
<dbReference type="PRINTS" id="PR00449">
    <property type="entry name" value="RASTRNSFRMNG"/>
</dbReference>
<evidence type="ECO:0000313" key="4">
    <source>
        <dbReference type="EMBL" id="KAF4736456.1"/>
    </source>
</evidence>